<feature type="coiled-coil region" evidence="1">
    <location>
        <begin position="71"/>
        <end position="98"/>
    </location>
</feature>
<keyword evidence="1" id="KW-0175">Coiled coil</keyword>
<sequence length="164" mass="19043">MDVTDRLQVQAHMEAIESNNRNLIQSINKQISINQAQKDNLQMISGRTNQLTAMIHEVGRNLSYVEQNIVNLQMLQQIEHLQDEVEKILDNIQSAQLGLMSRNILTRTEINKLSISSSELQHLKIDVFCISKQYFLLCDYRISNCHSQHTSLKKKEKKTRPKKI</sequence>
<evidence type="ECO:0000313" key="3">
    <source>
        <dbReference type="Proteomes" id="UP000594454"/>
    </source>
</evidence>
<gene>
    <name evidence="2" type="ORF">HERILL_LOCUS14625</name>
</gene>
<evidence type="ECO:0000256" key="1">
    <source>
        <dbReference type="SAM" id="Coils"/>
    </source>
</evidence>
<name>A0A7R8V3Z8_HERIL</name>
<protein>
    <submittedName>
        <fullName evidence="2">Uncharacterized protein</fullName>
    </submittedName>
</protein>
<dbReference type="EMBL" id="LR899014">
    <property type="protein sequence ID" value="CAD7092248.1"/>
    <property type="molecule type" value="Genomic_DNA"/>
</dbReference>
<reference evidence="2 3" key="1">
    <citation type="submission" date="2020-11" db="EMBL/GenBank/DDBJ databases">
        <authorList>
            <person name="Wallbank WR R."/>
            <person name="Pardo Diaz C."/>
            <person name="Kozak K."/>
            <person name="Martin S."/>
            <person name="Jiggins C."/>
            <person name="Moest M."/>
            <person name="Warren A I."/>
            <person name="Generalovic N T."/>
            <person name="Byers J.R.P. K."/>
            <person name="Montejo-Kovacevich G."/>
            <person name="Yen C E."/>
        </authorList>
    </citation>
    <scope>NUCLEOTIDE SEQUENCE [LARGE SCALE GENOMIC DNA]</scope>
</reference>
<proteinExistence type="predicted"/>
<organism evidence="2 3">
    <name type="scientific">Hermetia illucens</name>
    <name type="common">Black soldier fly</name>
    <dbReference type="NCBI Taxonomy" id="343691"/>
    <lineage>
        <taxon>Eukaryota</taxon>
        <taxon>Metazoa</taxon>
        <taxon>Ecdysozoa</taxon>
        <taxon>Arthropoda</taxon>
        <taxon>Hexapoda</taxon>
        <taxon>Insecta</taxon>
        <taxon>Pterygota</taxon>
        <taxon>Neoptera</taxon>
        <taxon>Endopterygota</taxon>
        <taxon>Diptera</taxon>
        <taxon>Brachycera</taxon>
        <taxon>Stratiomyomorpha</taxon>
        <taxon>Stratiomyidae</taxon>
        <taxon>Hermetiinae</taxon>
        <taxon>Hermetia</taxon>
    </lineage>
</organism>
<keyword evidence="3" id="KW-1185">Reference proteome</keyword>
<evidence type="ECO:0000313" key="2">
    <source>
        <dbReference type="EMBL" id="CAD7092248.1"/>
    </source>
</evidence>
<dbReference type="Proteomes" id="UP000594454">
    <property type="component" value="Chromosome 6"/>
</dbReference>
<accession>A0A7R8V3Z8</accession>
<dbReference type="AlphaFoldDB" id="A0A7R8V3Z8"/>
<dbReference type="InParanoid" id="A0A7R8V3Z8"/>